<name>A0ABR2BTH4_9ROSI</name>
<evidence type="ECO:0000313" key="1">
    <source>
        <dbReference type="EMBL" id="KAK8509950.1"/>
    </source>
</evidence>
<organism evidence="1 2">
    <name type="scientific">Hibiscus sabdariffa</name>
    <name type="common">roselle</name>
    <dbReference type="NCBI Taxonomy" id="183260"/>
    <lineage>
        <taxon>Eukaryota</taxon>
        <taxon>Viridiplantae</taxon>
        <taxon>Streptophyta</taxon>
        <taxon>Embryophyta</taxon>
        <taxon>Tracheophyta</taxon>
        <taxon>Spermatophyta</taxon>
        <taxon>Magnoliopsida</taxon>
        <taxon>eudicotyledons</taxon>
        <taxon>Gunneridae</taxon>
        <taxon>Pentapetalae</taxon>
        <taxon>rosids</taxon>
        <taxon>malvids</taxon>
        <taxon>Malvales</taxon>
        <taxon>Malvaceae</taxon>
        <taxon>Malvoideae</taxon>
        <taxon>Hibiscus</taxon>
    </lineage>
</organism>
<keyword evidence="2" id="KW-1185">Reference proteome</keyword>
<proteinExistence type="predicted"/>
<accession>A0ABR2BTH4</accession>
<dbReference type="Proteomes" id="UP001472677">
    <property type="component" value="Unassembled WGS sequence"/>
</dbReference>
<reference evidence="1 2" key="1">
    <citation type="journal article" date="2024" name="G3 (Bethesda)">
        <title>Genome assembly of Hibiscus sabdariffa L. provides insights into metabolisms of medicinal natural products.</title>
        <authorList>
            <person name="Kim T."/>
        </authorList>
    </citation>
    <scope>NUCLEOTIDE SEQUENCE [LARGE SCALE GENOMIC DNA]</scope>
    <source>
        <strain evidence="1">TK-2024</strain>
        <tissue evidence="1">Old leaves</tissue>
    </source>
</reference>
<sequence>MQSPVSMSTDFIFSPNFGSGVEVLLLVPFSNTNAAADCWGYVLSTLKLTFTKLQALSPMSSFGCCFPRKSVGTADIAFT</sequence>
<dbReference type="EMBL" id="JBBPBM010000089">
    <property type="protein sequence ID" value="KAK8509950.1"/>
    <property type="molecule type" value="Genomic_DNA"/>
</dbReference>
<protein>
    <submittedName>
        <fullName evidence="1">Uncharacterized protein</fullName>
    </submittedName>
</protein>
<gene>
    <name evidence="1" type="ORF">V6N12_035273</name>
</gene>
<comment type="caution">
    <text evidence="1">The sequence shown here is derived from an EMBL/GenBank/DDBJ whole genome shotgun (WGS) entry which is preliminary data.</text>
</comment>
<evidence type="ECO:0000313" key="2">
    <source>
        <dbReference type="Proteomes" id="UP001472677"/>
    </source>
</evidence>